<evidence type="ECO:0000256" key="1">
    <source>
        <dbReference type="SAM" id="MobiDB-lite"/>
    </source>
</evidence>
<evidence type="ECO:0000313" key="2">
    <source>
        <dbReference type="RefSeq" id="XP_028141626.1"/>
    </source>
</evidence>
<gene>
    <name evidence="2" type="primary">LOC114335575</name>
    <name evidence="3" type="synonym">LOC114336496</name>
</gene>
<feature type="region of interest" description="Disordered" evidence="1">
    <location>
        <begin position="1"/>
        <end position="92"/>
    </location>
</feature>
<dbReference type="RefSeq" id="XP_028142673.1">
    <property type="nucleotide sequence ID" value="XM_028286872.1"/>
</dbReference>
<reference evidence="2 3" key="1">
    <citation type="submission" date="2025-04" db="UniProtKB">
        <authorList>
            <consortium name="RefSeq"/>
        </authorList>
    </citation>
    <scope>IDENTIFICATION</scope>
    <source>
        <tissue evidence="2 3">Whole insect</tissue>
    </source>
</reference>
<dbReference type="PANTHER" id="PTHR10773">
    <property type="entry name" value="DNA-DIRECTED RNA POLYMERASES I, II, AND III SUBUNIT RPABC2"/>
    <property type="match status" value="1"/>
</dbReference>
<organism evidence="2">
    <name type="scientific">Diabrotica virgifera virgifera</name>
    <name type="common">western corn rootworm</name>
    <dbReference type="NCBI Taxonomy" id="50390"/>
    <lineage>
        <taxon>Eukaryota</taxon>
        <taxon>Metazoa</taxon>
        <taxon>Ecdysozoa</taxon>
        <taxon>Arthropoda</taxon>
        <taxon>Hexapoda</taxon>
        <taxon>Insecta</taxon>
        <taxon>Pterygota</taxon>
        <taxon>Neoptera</taxon>
        <taxon>Endopterygota</taxon>
        <taxon>Coleoptera</taxon>
        <taxon>Polyphaga</taxon>
        <taxon>Cucujiformia</taxon>
        <taxon>Chrysomeloidea</taxon>
        <taxon>Chrysomelidae</taxon>
        <taxon>Galerucinae</taxon>
        <taxon>Diabroticina</taxon>
        <taxon>Diabroticites</taxon>
        <taxon>Diabrotica</taxon>
    </lineage>
</organism>
<dbReference type="AlphaFoldDB" id="A0A6P7FYP2"/>
<feature type="compositionally biased region" description="Basic residues" evidence="1">
    <location>
        <begin position="65"/>
        <end position="83"/>
    </location>
</feature>
<feature type="compositionally biased region" description="Polar residues" evidence="1">
    <location>
        <begin position="8"/>
        <end position="21"/>
    </location>
</feature>
<accession>A0A6P7FYP2</accession>
<name>A0A6P7FYP2_DIAVI</name>
<protein>
    <submittedName>
        <fullName evidence="2">Uncharacterized protein LOC114335575</fullName>
    </submittedName>
    <submittedName>
        <fullName evidence="3">Uncharacterized protein LOC114336496</fullName>
    </submittedName>
</protein>
<evidence type="ECO:0000313" key="3">
    <source>
        <dbReference type="RefSeq" id="XP_028142673.1"/>
    </source>
</evidence>
<proteinExistence type="predicted"/>
<dbReference type="RefSeq" id="XP_028141626.1">
    <property type="nucleotide sequence ID" value="XM_028285825.1"/>
</dbReference>
<dbReference type="PANTHER" id="PTHR10773:SF19">
    <property type="match status" value="1"/>
</dbReference>
<sequence length="679" mass="78838">MEDDDTPSEPSVLQYSGSDDFQPSDEFSSDDSRHSGNPENSAGDGDGEGHDEMIPVAVQEEPPKRTRKRQRRESKRQIRKKQRNSGSSYKTEKGKTVLAKLFRNTPCLCKKKCDNNIDEEARKHAFSVFWKLGSFKLQNAYLCGLVKQEIPKCRRPRDGSRPNKSSSNHFYIHNVDGNNINVCRQYLVDTFQISHGRLTRSLKKLKDGKAPGLDERGCHVPANKIAVDRMNVVREHIFSFPAYQSHYTRTQNPNRKYLPSHLTITAMYKSYLEYCNGKGDPVSEAVYRRTFNSEFNLHFHSPLKDTCGKCDVFKTKLNVLQNEQEKQHLKAMHELHLRKAEAARSAKDEDAKQSKDDPNYYAFTFDLEKALPFPRLTTGIAYYKRNMYLYNLGCHELKNGLGFMYTWDETQASRGSQEISSCVTKHLLSRAKDCKHIVMYSDTCTGQNRNWNFALAMQKLTQMETSIDVIDLKYMVSGHSFLPNDTDFASIESYAQKKLQVIYSPNEWNEAILKCRSKNPFHLTKMDREDFYSTTELVDAVTKRSVNVDKGNFNWLKTQWIRFIREDPFVLFYKETLQKDVQFESVSLAWSKQKTKKNRNNDQIPVGLIEQSHLYNAPRPVTKEKKRDMLDLLDYIPPVHHEFYRNLITGDDVEDIELLEEVAEPEQDENMIKKNIYLM</sequence>